<feature type="domain" description="Rho-GAP" evidence="3">
    <location>
        <begin position="948"/>
        <end position="1151"/>
    </location>
</feature>
<evidence type="ECO:0000313" key="4">
    <source>
        <dbReference type="Proteomes" id="UP000504634"/>
    </source>
</evidence>
<proteinExistence type="predicted"/>
<reference evidence="5" key="1">
    <citation type="submission" date="2025-08" db="UniProtKB">
        <authorList>
            <consortium name="RefSeq"/>
        </authorList>
    </citation>
    <scope>IDENTIFICATION</scope>
    <source>
        <strain evidence="5">11010-0011.00</strain>
        <tissue evidence="5">Whole body</tissue>
    </source>
</reference>
<feature type="compositionally biased region" description="Polar residues" evidence="2">
    <location>
        <begin position="404"/>
        <end position="417"/>
    </location>
</feature>
<feature type="region of interest" description="Disordered" evidence="2">
    <location>
        <begin position="469"/>
        <end position="509"/>
    </location>
</feature>
<dbReference type="CTD" id="43781"/>
<feature type="region of interest" description="Disordered" evidence="2">
    <location>
        <begin position="1277"/>
        <end position="1312"/>
    </location>
</feature>
<feature type="compositionally biased region" description="Basic residues" evidence="2">
    <location>
        <begin position="183"/>
        <end position="192"/>
    </location>
</feature>
<feature type="region of interest" description="Disordered" evidence="2">
    <location>
        <begin position="237"/>
        <end position="267"/>
    </location>
</feature>
<feature type="region of interest" description="Disordered" evidence="2">
    <location>
        <begin position="1327"/>
        <end position="1362"/>
    </location>
</feature>
<evidence type="ECO:0000256" key="2">
    <source>
        <dbReference type="SAM" id="MobiDB-lite"/>
    </source>
</evidence>
<feature type="region of interest" description="Disordered" evidence="2">
    <location>
        <begin position="83"/>
        <end position="104"/>
    </location>
</feature>
<feature type="compositionally biased region" description="Polar residues" evidence="2">
    <location>
        <begin position="15"/>
        <end position="28"/>
    </location>
</feature>
<dbReference type="GeneID" id="115627815"/>
<keyword evidence="4" id="KW-1185">Reference proteome</keyword>
<evidence type="ECO:0000256" key="1">
    <source>
        <dbReference type="ARBA" id="ARBA00022468"/>
    </source>
</evidence>
<feature type="compositionally biased region" description="Polar residues" evidence="2">
    <location>
        <begin position="630"/>
        <end position="650"/>
    </location>
</feature>
<keyword evidence="1" id="KW-0343">GTPase activation</keyword>
<feature type="compositionally biased region" description="Polar residues" evidence="2">
    <location>
        <begin position="240"/>
        <end position="251"/>
    </location>
</feature>
<feature type="region of interest" description="Disordered" evidence="2">
    <location>
        <begin position="683"/>
        <end position="702"/>
    </location>
</feature>
<feature type="compositionally biased region" description="Polar residues" evidence="2">
    <location>
        <begin position="361"/>
        <end position="378"/>
    </location>
</feature>
<feature type="compositionally biased region" description="Polar residues" evidence="2">
    <location>
        <begin position="683"/>
        <end position="696"/>
    </location>
</feature>
<feature type="region of interest" description="Disordered" evidence="2">
    <location>
        <begin position="178"/>
        <end position="207"/>
    </location>
</feature>
<feature type="compositionally biased region" description="Polar residues" evidence="2">
    <location>
        <begin position="85"/>
        <end position="103"/>
    </location>
</feature>
<dbReference type="InterPro" id="IPR000198">
    <property type="entry name" value="RhoGAP_dom"/>
</dbReference>
<feature type="region of interest" description="Disordered" evidence="2">
    <location>
        <begin position="1"/>
        <end position="31"/>
    </location>
</feature>
<feature type="region of interest" description="Disordered" evidence="2">
    <location>
        <begin position="615"/>
        <end position="666"/>
    </location>
</feature>
<dbReference type="OrthoDB" id="10024839at2759"/>
<dbReference type="InterPro" id="IPR008936">
    <property type="entry name" value="Rho_GTPase_activation_prot"/>
</dbReference>
<dbReference type="RefSeq" id="XP_030379506.1">
    <property type="nucleotide sequence ID" value="XM_030523646.1"/>
</dbReference>
<dbReference type="GO" id="GO:0007165">
    <property type="term" value="P:signal transduction"/>
    <property type="evidence" value="ECO:0007669"/>
    <property type="project" value="InterPro"/>
</dbReference>
<evidence type="ECO:0000259" key="3">
    <source>
        <dbReference type="PROSITE" id="PS50238"/>
    </source>
</evidence>
<dbReference type="SMART" id="SM00324">
    <property type="entry name" value="RhoGAP"/>
    <property type="match status" value="1"/>
</dbReference>
<dbReference type="SUPFAM" id="SSF48350">
    <property type="entry name" value="GTPase activation domain, GAP"/>
    <property type="match status" value="1"/>
</dbReference>
<accession>A0A6J2TSA5</accession>
<gene>
    <name evidence="5" type="primary">LOC115627815</name>
</gene>
<name>A0A6J2TSA5_DROLE</name>
<dbReference type="InterPro" id="IPR037863">
    <property type="entry name" value="RHOGAP6/36"/>
</dbReference>
<dbReference type="PANTHER" id="PTHR12635">
    <property type="entry name" value="RHO-GTPASE-ACTIVATING PROTEIN 6 FAMILY MEMBER"/>
    <property type="match status" value="1"/>
</dbReference>
<evidence type="ECO:0000313" key="5">
    <source>
        <dbReference type="RefSeq" id="XP_030379506.1"/>
    </source>
</evidence>
<dbReference type="PROSITE" id="PS50238">
    <property type="entry name" value="RHOGAP"/>
    <property type="match status" value="1"/>
</dbReference>
<feature type="region of interest" description="Disordered" evidence="2">
    <location>
        <begin position="361"/>
        <end position="433"/>
    </location>
</feature>
<organism evidence="4 5">
    <name type="scientific">Drosophila lebanonensis</name>
    <name type="common">Fruit fly</name>
    <name type="synonym">Scaptodrosophila lebanonensis</name>
    <dbReference type="NCBI Taxonomy" id="7225"/>
    <lineage>
        <taxon>Eukaryota</taxon>
        <taxon>Metazoa</taxon>
        <taxon>Ecdysozoa</taxon>
        <taxon>Arthropoda</taxon>
        <taxon>Hexapoda</taxon>
        <taxon>Insecta</taxon>
        <taxon>Pterygota</taxon>
        <taxon>Neoptera</taxon>
        <taxon>Endopterygota</taxon>
        <taxon>Diptera</taxon>
        <taxon>Brachycera</taxon>
        <taxon>Muscomorpha</taxon>
        <taxon>Ephydroidea</taxon>
        <taxon>Drosophilidae</taxon>
        <taxon>Scaptodrosophila</taxon>
    </lineage>
</organism>
<dbReference type="GO" id="GO:0005096">
    <property type="term" value="F:GTPase activator activity"/>
    <property type="evidence" value="ECO:0007669"/>
    <property type="project" value="UniProtKB-KW"/>
</dbReference>
<protein>
    <submittedName>
        <fullName evidence="5">Uncharacterized protein LOC115627815</fullName>
    </submittedName>
</protein>
<dbReference type="PANTHER" id="PTHR12635:SF7">
    <property type="entry name" value="RHO GTPASE ACTIVATING PROTEIN 6-RELATED"/>
    <property type="match status" value="1"/>
</dbReference>
<dbReference type="Gene3D" id="1.10.555.10">
    <property type="entry name" value="Rho GTPase activation protein"/>
    <property type="match status" value="1"/>
</dbReference>
<dbReference type="Pfam" id="PF00620">
    <property type="entry name" value="RhoGAP"/>
    <property type="match status" value="1"/>
</dbReference>
<sequence length="1362" mass="151584">MASKKNPIMEKQRDNVISPSPSGQQPQLATLRRPVAVVKKRSGPLDGVLDELNQMEGQATVAKREDLLSTVASPPEEHACAIRQPTASSSTSKAVGRVLSTTSGRRRCSTKEKDKKRERWLLTRKTWRYMTDAGRKLIPDGVTHGADDISQIEAQFQRVCASEPRFILWRRKASYPGAGAAKSSRRRLKLLSRHSSQSQNAQRTTQEENADQIIELLQSYLKIRDAYKTTALLGTKTVRPDQTASPSSQRPLGSSRSGKSLAGSSKSTASAQSIEQLGEAEILARLKILSQSSMLGGLSIPVESITPTILEDKALLKKIYNTLKKQQLHRILSVHSTQPPKGKFNLSRAASLSSLFNYSGYENTSPKTPTSKVDQTKNAYRPDSTKSPVTVNVVPETPKRTRKPPNTLNLSSTSPKSNLLPPKRHPHVEKSYNSCGTQTNFIQLSELKRLAEIYKEQKQEELMFENGNNNSAASEEESDRHGGHAHSHGHGPSTANRRKSSIDNEDVSQSVSDTIKRYLRMARKKSVHDADANRFKRVNYDRNLRNIKAKGEINPPGMDEDFNKAVQTLDAWPLIALDYIRGNESSRTLENAHIDWQKALDERIRKKLEWEKSIGAGRSETDAGHPNPNVPTSTSNAPTVCTSAPTSPTNADHYGKERSGRGASGLLTSGSQFLSNFWHANQSQSSSNQYGKNGNISEAHLSPKNETTNMQKSKSLSNVGQFVSRKIWRSRSKSQNRPNYDQHFASIHSQKWSPTDNCTWVSDHGDKFQITDTSLEKLSETEAKLLMHIAVEKIKELNIAVNIDFDRKSQKRRIIPKKKAITTSFFDIGKKDDHNGRDNLFGSTLESCLSRDRKREVDLPGSKHSLMSVFRNSVAGSAGATKLNDNVRSCESLPSKTLESGSNGSSERSSFAGYFTNLKKSSSMQISRSQSDMRHDELELGYNNSSDAAIDAESKVTSELNVPAFIMCCLAYLEEHGLQKVGLFRVSTSKKRVKQLRDDFDKSLNISIPNNTCPHDVATLLKEFLRDLPEPLLCKNLYTSFLETQRIRNRRLQLEGISHLVKLLPIAHRDTLYVLLKFLAKVAAHSDDIRASDGTVHMNGNKMDSSNLATVFAPNVLRDAAIKTAENREHEYMSDAINVIRTMIDHYEEIFKVPGEIIDVVYSQMLDECPEKLYALISSKVNVTECCEAANPCPTHMHLAESAMNQPDTFSSSDEVFESPKETIRYGILGPGSSEKGLPYDFKDLCEERRQSTPILLDNCTSNNMNVFSASLQISIPEQSSSKSTKRGGLQEREIASSKVSEPRLPTSISNIGGATLSAKTAEFERNANKDMISPNTSQGQTVRRKPLYKRQQLIPSSKRIN</sequence>
<dbReference type="Proteomes" id="UP000504634">
    <property type="component" value="Unplaced"/>
</dbReference>
<feature type="compositionally biased region" description="Low complexity" evidence="2">
    <location>
        <begin position="252"/>
        <end position="267"/>
    </location>
</feature>